<dbReference type="GO" id="GO:0061711">
    <property type="term" value="F:tRNA N(6)-L-threonylcarbamoyladenine synthase activity"/>
    <property type="evidence" value="ECO:0007669"/>
    <property type="project" value="UniProtKB-EC"/>
</dbReference>
<keyword evidence="5 7" id="KW-0012">Acyltransferase</keyword>
<comment type="similarity">
    <text evidence="7">Belongs to the KAE1 / TsaD family.</text>
</comment>
<feature type="binding site" evidence="7">
    <location>
        <position position="268"/>
    </location>
    <ligand>
        <name>substrate</name>
    </ligand>
</feature>
<evidence type="ECO:0000256" key="1">
    <source>
        <dbReference type="ARBA" id="ARBA00022679"/>
    </source>
</evidence>
<feature type="binding site" evidence="7">
    <location>
        <begin position="131"/>
        <end position="135"/>
    </location>
    <ligand>
        <name>substrate</name>
    </ligand>
</feature>
<dbReference type="KEGG" id="cpri:FZC34_01755"/>
<dbReference type="PANTHER" id="PTHR11735:SF6">
    <property type="entry name" value="TRNA N6-ADENOSINE THREONYLCARBAMOYLTRANSFERASE, MITOCHONDRIAL"/>
    <property type="match status" value="1"/>
</dbReference>
<dbReference type="EMBL" id="CP043316">
    <property type="protein sequence ID" value="QEK38628.1"/>
    <property type="molecule type" value="Genomic_DNA"/>
</dbReference>
<evidence type="ECO:0000256" key="6">
    <source>
        <dbReference type="ARBA" id="ARBA00048117"/>
    </source>
</evidence>
<evidence type="ECO:0000256" key="3">
    <source>
        <dbReference type="ARBA" id="ARBA00022723"/>
    </source>
</evidence>
<comment type="catalytic activity">
    <reaction evidence="6 7">
        <text>L-threonylcarbamoyladenylate + adenosine(37) in tRNA = N(6)-L-threonylcarbamoyladenosine(37) in tRNA + AMP + H(+)</text>
        <dbReference type="Rhea" id="RHEA:37059"/>
        <dbReference type="Rhea" id="RHEA-COMP:10162"/>
        <dbReference type="Rhea" id="RHEA-COMP:10163"/>
        <dbReference type="ChEBI" id="CHEBI:15378"/>
        <dbReference type="ChEBI" id="CHEBI:73682"/>
        <dbReference type="ChEBI" id="CHEBI:74411"/>
        <dbReference type="ChEBI" id="CHEBI:74418"/>
        <dbReference type="ChEBI" id="CHEBI:456215"/>
        <dbReference type="EC" id="2.3.1.234"/>
    </reaction>
</comment>
<keyword evidence="3 7" id="KW-0479">Metal-binding</keyword>
<evidence type="ECO:0000313" key="9">
    <source>
        <dbReference type="EMBL" id="QEK38628.1"/>
    </source>
</evidence>
<dbReference type="PRINTS" id="PR00789">
    <property type="entry name" value="OSIALOPTASE"/>
</dbReference>
<feature type="binding site" evidence="7">
    <location>
        <position position="181"/>
    </location>
    <ligand>
        <name>substrate</name>
    </ligand>
</feature>
<keyword evidence="1 7" id="KW-0808">Transferase</keyword>
<dbReference type="InterPro" id="IPR022450">
    <property type="entry name" value="TsaD"/>
</dbReference>
<dbReference type="Proteomes" id="UP000325004">
    <property type="component" value="Chromosome"/>
</dbReference>
<evidence type="ECO:0000256" key="5">
    <source>
        <dbReference type="ARBA" id="ARBA00023315"/>
    </source>
</evidence>
<feature type="binding site" evidence="7">
    <location>
        <position position="296"/>
    </location>
    <ligand>
        <name>Fe cation</name>
        <dbReference type="ChEBI" id="CHEBI:24875"/>
    </ligand>
</feature>
<gene>
    <name evidence="7 9" type="primary">tsaD</name>
    <name evidence="9" type="ORF">FZC34_01755</name>
</gene>
<proteinExistence type="inferred from homology"/>
<dbReference type="OrthoDB" id="9806197at2"/>
<keyword evidence="7" id="KW-0963">Cytoplasm</keyword>
<feature type="binding site" evidence="7">
    <location>
        <position position="109"/>
    </location>
    <ligand>
        <name>Fe cation</name>
        <dbReference type="ChEBI" id="CHEBI:24875"/>
    </ligand>
</feature>
<dbReference type="NCBIfam" id="TIGR03723">
    <property type="entry name" value="T6A_TsaD_YgjD"/>
    <property type="match status" value="1"/>
</dbReference>
<dbReference type="Pfam" id="PF00814">
    <property type="entry name" value="TsaD"/>
    <property type="match status" value="1"/>
</dbReference>
<evidence type="ECO:0000259" key="8">
    <source>
        <dbReference type="Pfam" id="PF00814"/>
    </source>
</evidence>
<evidence type="ECO:0000256" key="4">
    <source>
        <dbReference type="ARBA" id="ARBA00023004"/>
    </source>
</evidence>
<dbReference type="GO" id="GO:0002949">
    <property type="term" value="P:tRNA threonylcarbamoyladenosine modification"/>
    <property type="evidence" value="ECO:0007669"/>
    <property type="project" value="UniProtKB-UniRule"/>
</dbReference>
<dbReference type="PROSITE" id="PS01016">
    <property type="entry name" value="GLYCOPROTEASE"/>
    <property type="match status" value="1"/>
</dbReference>
<comment type="subcellular location">
    <subcellularLocation>
        <location evidence="7">Cytoplasm</location>
    </subcellularLocation>
</comment>
<dbReference type="PANTHER" id="PTHR11735">
    <property type="entry name" value="TRNA N6-ADENOSINE THREONYLCARBAMOYLTRANSFERASE"/>
    <property type="match status" value="1"/>
</dbReference>
<feature type="domain" description="Gcp-like" evidence="8">
    <location>
        <begin position="24"/>
        <end position="303"/>
    </location>
</feature>
<dbReference type="RefSeq" id="WP_148971749.1">
    <property type="nucleotide sequence ID" value="NZ_CP043316.1"/>
</dbReference>
<feature type="binding site" evidence="7">
    <location>
        <position position="113"/>
    </location>
    <ligand>
        <name>Fe cation</name>
        <dbReference type="ChEBI" id="CHEBI:24875"/>
    </ligand>
</feature>
<dbReference type="Gene3D" id="3.30.420.40">
    <property type="match status" value="2"/>
</dbReference>
<dbReference type="GO" id="GO:0005737">
    <property type="term" value="C:cytoplasm"/>
    <property type="evidence" value="ECO:0007669"/>
    <property type="project" value="UniProtKB-SubCell"/>
</dbReference>
<evidence type="ECO:0000256" key="7">
    <source>
        <dbReference type="HAMAP-Rule" id="MF_01445"/>
    </source>
</evidence>
<dbReference type="InterPro" id="IPR017861">
    <property type="entry name" value="KAE1/TsaD"/>
</dbReference>
<dbReference type="InterPro" id="IPR000905">
    <property type="entry name" value="Gcp-like_dom"/>
</dbReference>
<protein>
    <recommendedName>
        <fullName evidence="7">tRNA N6-adenosine threonylcarbamoyltransferase</fullName>
        <ecNumber evidence="7">2.3.1.234</ecNumber>
    </recommendedName>
    <alternativeName>
        <fullName evidence="7">N6-L-threonylcarbamoyladenine synthase</fullName>
        <shortName evidence="7">t(6)A synthase</shortName>
    </alternativeName>
    <alternativeName>
        <fullName evidence="7">t(6)A37 threonylcarbamoyladenosine biosynthesis protein TsaD</fullName>
    </alternativeName>
    <alternativeName>
        <fullName evidence="7">tRNA threonylcarbamoyladenosine biosynthesis protein TsaD</fullName>
    </alternativeName>
</protein>
<dbReference type="SUPFAM" id="SSF53067">
    <property type="entry name" value="Actin-like ATPase domain"/>
    <property type="match status" value="1"/>
</dbReference>
<keyword evidence="10" id="KW-1185">Reference proteome</keyword>
<dbReference type="HAMAP" id="MF_01445">
    <property type="entry name" value="TsaD"/>
    <property type="match status" value="1"/>
</dbReference>
<organism evidence="9 10">
    <name type="scientific">Candidatus Cytomitobacter primus</name>
    <dbReference type="NCBI Taxonomy" id="2066024"/>
    <lineage>
        <taxon>Bacteria</taxon>
        <taxon>Pseudomonadati</taxon>
        <taxon>Pseudomonadota</taxon>
        <taxon>Alphaproteobacteria</taxon>
        <taxon>Holosporales</taxon>
        <taxon>Holosporaceae</taxon>
        <taxon>Candidatus Cytomitobacter</taxon>
    </lineage>
</organism>
<dbReference type="NCBIfam" id="TIGR00329">
    <property type="entry name" value="gcp_kae1"/>
    <property type="match status" value="1"/>
</dbReference>
<dbReference type="InterPro" id="IPR043129">
    <property type="entry name" value="ATPase_NBD"/>
</dbReference>
<sequence length="333" mass="37063">MVLYLGIETSCDDTAVALMENEKCLANEIITQDSSMFGGVVPEYASREHMDVLPKLIDSILIRNNVTLHDLSFIAATQGPGLLGSVMVGVQYAKSLAWSLNIPWIGIHHLEGHAIIAKWNSSLEFPFGILLVSGGHTCIILANELSKYEILGSSMDDAVGEMFDKVGRCMGFPNPAGPYMEEYAKKSKSAIEFTIPLKNDDSMNFSFSGLKTAAIRFWDQSDKSEQTKSDICMGLQKTVAKSLESRLENVWKSYNIKSWVFAGGVASNLYIREKITNLCEQNGKNIFIPEPKLCRDNGLMIAYTGYLYYKKGIVSQYNESAIANYKIDHIKFK</sequence>
<dbReference type="AlphaFoldDB" id="A0A5C0UEZ7"/>
<feature type="binding site" evidence="7">
    <location>
        <position position="164"/>
    </location>
    <ligand>
        <name>substrate</name>
    </ligand>
</feature>
<dbReference type="EC" id="2.3.1.234" evidence="7"/>
<accession>A0A5C0UEZ7</accession>
<name>A0A5C0UEZ7_9PROT</name>
<keyword evidence="2 7" id="KW-0819">tRNA processing</keyword>
<evidence type="ECO:0000256" key="2">
    <source>
        <dbReference type="ARBA" id="ARBA00022694"/>
    </source>
</evidence>
<keyword evidence="4 7" id="KW-0408">Iron</keyword>
<feature type="binding site" evidence="7">
    <location>
        <position position="177"/>
    </location>
    <ligand>
        <name>substrate</name>
    </ligand>
</feature>
<comment type="function">
    <text evidence="7">Required for the formation of a threonylcarbamoyl group on adenosine at position 37 (t(6)A37) in tRNAs that read codons beginning with adenine. Is involved in the transfer of the threonylcarbamoyl moiety of threonylcarbamoyl-AMP (TC-AMP) to the N6 group of A37, together with TsaE and TsaB. TsaD likely plays a direct catalytic role in this reaction.</text>
</comment>
<dbReference type="InterPro" id="IPR017860">
    <property type="entry name" value="Peptidase_M22_CS"/>
</dbReference>
<evidence type="ECO:0000313" key="10">
    <source>
        <dbReference type="Proteomes" id="UP000325004"/>
    </source>
</evidence>
<comment type="cofactor">
    <cofactor evidence="7">
        <name>Fe(2+)</name>
        <dbReference type="ChEBI" id="CHEBI:29033"/>
    </cofactor>
    <text evidence="7">Binds 1 Fe(2+) ion per subunit.</text>
</comment>
<dbReference type="GO" id="GO:0005506">
    <property type="term" value="F:iron ion binding"/>
    <property type="evidence" value="ECO:0007669"/>
    <property type="project" value="UniProtKB-UniRule"/>
</dbReference>
<reference evidence="9 10" key="1">
    <citation type="submission" date="2019-08" db="EMBL/GenBank/DDBJ databases">
        <title>Highly reduced genomes of protist endosymbionts show evolutionary convergence.</title>
        <authorList>
            <person name="George E."/>
            <person name="Husnik F."/>
            <person name="Tashyreva D."/>
            <person name="Prokopchuk G."/>
            <person name="Horak A."/>
            <person name="Kwong W.K."/>
            <person name="Lukes J."/>
            <person name="Keeling P.J."/>
        </authorList>
    </citation>
    <scope>NUCLEOTIDE SEQUENCE [LARGE SCALE GENOMIC DNA]</scope>
    <source>
        <strain evidence="9">1604LC</strain>
    </source>
</reference>